<evidence type="ECO:0000256" key="1">
    <source>
        <dbReference type="SAM" id="Phobius"/>
    </source>
</evidence>
<keyword evidence="1" id="KW-0472">Membrane</keyword>
<name>A0A5B7KA95_PORTR</name>
<dbReference type="EMBL" id="VSRR010129540">
    <property type="protein sequence ID" value="MPD02009.1"/>
    <property type="molecule type" value="Genomic_DNA"/>
</dbReference>
<evidence type="ECO:0000313" key="3">
    <source>
        <dbReference type="Proteomes" id="UP000324222"/>
    </source>
</evidence>
<protein>
    <submittedName>
        <fullName evidence="2">Uncharacterized protein</fullName>
    </submittedName>
</protein>
<feature type="transmembrane region" description="Helical" evidence="1">
    <location>
        <begin position="41"/>
        <end position="73"/>
    </location>
</feature>
<keyword evidence="1" id="KW-1133">Transmembrane helix</keyword>
<keyword evidence="1" id="KW-0812">Transmembrane</keyword>
<evidence type="ECO:0000313" key="2">
    <source>
        <dbReference type="EMBL" id="MPD02009.1"/>
    </source>
</evidence>
<accession>A0A5B7KA95</accession>
<dbReference type="AlphaFoldDB" id="A0A5B7KA95"/>
<keyword evidence="3" id="KW-1185">Reference proteome</keyword>
<sequence length="88" mass="9916">MVLKGLKRFSPMETNNLFSFYINLSTIEHLRHSEIMTICTYVNLFLLLLLSCILLSTLLSLLLVFFLCLWASVVSSCGKLCALCIPAI</sequence>
<organism evidence="2 3">
    <name type="scientific">Portunus trituberculatus</name>
    <name type="common">Swimming crab</name>
    <name type="synonym">Neptunus trituberculatus</name>
    <dbReference type="NCBI Taxonomy" id="210409"/>
    <lineage>
        <taxon>Eukaryota</taxon>
        <taxon>Metazoa</taxon>
        <taxon>Ecdysozoa</taxon>
        <taxon>Arthropoda</taxon>
        <taxon>Crustacea</taxon>
        <taxon>Multicrustacea</taxon>
        <taxon>Malacostraca</taxon>
        <taxon>Eumalacostraca</taxon>
        <taxon>Eucarida</taxon>
        <taxon>Decapoda</taxon>
        <taxon>Pleocyemata</taxon>
        <taxon>Brachyura</taxon>
        <taxon>Eubrachyura</taxon>
        <taxon>Portunoidea</taxon>
        <taxon>Portunidae</taxon>
        <taxon>Portuninae</taxon>
        <taxon>Portunus</taxon>
    </lineage>
</organism>
<gene>
    <name evidence="2" type="ORF">E2C01_097563</name>
</gene>
<dbReference type="Proteomes" id="UP000324222">
    <property type="component" value="Unassembled WGS sequence"/>
</dbReference>
<reference evidence="2 3" key="1">
    <citation type="submission" date="2019-05" db="EMBL/GenBank/DDBJ databases">
        <title>Another draft genome of Portunus trituberculatus and its Hox gene families provides insights of decapod evolution.</title>
        <authorList>
            <person name="Jeong J.-H."/>
            <person name="Song I."/>
            <person name="Kim S."/>
            <person name="Choi T."/>
            <person name="Kim D."/>
            <person name="Ryu S."/>
            <person name="Kim W."/>
        </authorList>
    </citation>
    <scope>NUCLEOTIDE SEQUENCE [LARGE SCALE GENOMIC DNA]</scope>
    <source>
        <tissue evidence="2">Muscle</tissue>
    </source>
</reference>
<proteinExistence type="predicted"/>
<comment type="caution">
    <text evidence="2">The sequence shown here is derived from an EMBL/GenBank/DDBJ whole genome shotgun (WGS) entry which is preliminary data.</text>
</comment>